<comment type="caution">
    <text evidence="1">The sequence shown here is derived from an EMBL/GenBank/DDBJ whole genome shotgun (WGS) entry which is preliminary data.</text>
</comment>
<dbReference type="STRING" id="128403.WA1_03670"/>
<accession>A0A139X958</accession>
<gene>
    <name evidence="1" type="ORF">WA1_03670</name>
</gene>
<protein>
    <submittedName>
        <fullName evidence="1">Uncharacterized protein</fullName>
    </submittedName>
</protein>
<sequence>MLWNYFKLAKGTARNKLPYIVGRVSLPVLYEWQGRTHHNKFWDILYLKVSNHRKISQPNMNIALPYSLFLWQSYFIQAKNNFKGLKLSSAFHVPSQAKN</sequence>
<proteinExistence type="predicted"/>
<dbReference type="EMBL" id="ANNX02000023">
    <property type="protein sequence ID" value="KYC41195.1"/>
    <property type="molecule type" value="Genomic_DNA"/>
</dbReference>
<name>A0A139X958_9CYAN</name>
<keyword evidence="2" id="KW-1185">Reference proteome</keyword>
<evidence type="ECO:0000313" key="1">
    <source>
        <dbReference type="EMBL" id="KYC41195.1"/>
    </source>
</evidence>
<dbReference type="Proteomes" id="UP000076925">
    <property type="component" value="Unassembled WGS sequence"/>
</dbReference>
<dbReference type="AlphaFoldDB" id="A0A139X958"/>
<evidence type="ECO:0000313" key="2">
    <source>
        <dbReference type="Proteomes" id="UP000076925"/>
    </source>
</evidence>
<reference evidence="1 2" key="1">
    <citation type="journal article" date="2013" name="Genome Biol. Evol.">
        <title>Genomes of Stigonematalean cyanobacteria (subsection V) and the evolution of oxygenic photosynthesis from prokaryotes to plastids.</title>
        <authorList>
            <person name="Dagan T."/>
            <person name="Roettger M."/>
            <person name="Stucken K."/>
            <person name="Landan G."/>
            <person name="Koch R."/>
            <person name="Major P."/>
            <person name="Gould S.B."/>
            <person name="Goremykin V.V."/>
            <person name="Rippka R."/>
            <person name="Tandeau de Marsac N."/>
            <person name="Gugger M."/>
            <person name="Lockhart P.J."/>
            <person name="Allen J.F."/>
            <person name="Brune I."/>
            <person name="Maus I."/>
            <person name="Puhler A."/>
            <person name="Martin W.F."/>
        </authorList>
    </citation>
    <scope>NUCLEOTIDE SEQUENCE [LARGE SCALE GENOMIC DNA]</scope>
    <source>
        <strain evidence="1 2">PCC 7110</strain>
    </source>
</reference>
<organism evidence="1 2">
    <name type="scientific">Scytonema hofmannii PCC 7110</name>
    <dbReference type="NCBI Taxonomy" id="128403"/>
    <lineage>
        <taxon>Bacteria</taxon>
        <taxon>Bacillati</taxon>
        <taxon>Cyanobacteriota</taxon>
        <taxon>Cyanophyceae</taxon>
        <taxon>Nostocales</taxon>
        <taxon>Scytonemataceae</taxon>
        <taxon>Scytonema</taxon>
    </lineage>
</organism>